<organism evidence="2 3">
    <name type="scientific">Kocuria tytonicola</name>
    <dbReference type="NCBI Taxonomy" id="2055946"/>
    <lineage>
        <taxon>Bacteria</taxon>
        <taxon>Bacillati</taxon>
        <taxon>Actinomycetota</taxon>
        <taxon>Actinomycetes</taxon>
        <taxon>Micrococcales</taxon>
        <taxon>Micrococcaceae</taxon>
        <taxon>Kocuria</taxon>
    </lineage>
</organism>
<protein>
    <submittedName>
        <fullName evidence="2">Uncharacterized protein</fullName>
    </submittedName>
</protein>
<sequence>MRRTTWLRALAALLLAVALVWFWGRYALFPAEMTTGNARFIGWGLALLAGFGSYRLWLKAAELSEDGEGTAPTHKR</sequence>
<keyword evidence="3" id="KW-1185">Reference proteome</keyword>
<evidence type="ECO:0000313" key="2">
    <source>
        <dbReference type="EMBL" id="RLY93977.1"/>
    </source>
</evidence>
<proteinExistence type="predicted"/>
<keyword evidence="1" id="KW-0472">Membrane</keyword>
<dbReference type="Proteomes" id="UP000277871">
    <property type="component" value="Unassembled WGS sequence"/>
</dbReference>
<accession>A0A3L9LA52</accession>
<evidence type="ECO:0000256" key="1">
    <source>
        <dbReference type="SAM" id="Phobius"/>
    </source>
</evidence>
<dbReference type="EMBL" id="RDEX01000001">
    <property type="protein sequence ID" value="RLY93977.1"/>
    <property type="molecule type" value="Genomic_DNA"/>
</dbReference>
<comment type="caution">
    <text evidence="2">The sequence shown here is derived from an EMBL/GenBank/DDBJ whole genome shotgun (WGS) entry which is preliminary data.</text>
</comment>
<reference evidence="2 3" key="1">
    <citation type="submission" date="2018-10" db="EMBL/GenBank/DDBJ databases">
        <title>Kocuria tytonicola, new bacteria from the preen glands of American barn owls (Tyto furcata).</title>
        <authorList>
            <person name="Braun M.S."/>
            <person name="Wang E."/>
            <person name="Zimmermann S."/>
            <person name="Boutin S."/>
            <person name="Wagner H."/>
            <person name="Wink M."/>
        </authorList>
    </citation>
    <scope>NUCLEOTIDE SEQUENCE [LARGE SCALE GENOMIC DNA]</scope>
    <source>
        <strain evidence="2 3">473</strain>
    </source>
</reference>
<evidence type="ECO:0000313" key="3">
    <source>
        <dbReference type="Proteomes" id="UP000277871"/>
    </source>
</evidence>
<feature type="transmembrane region" description="Helical" evidence="1">
    <location>
        <begin position="40"/>
        <end position="58"/>
    </location>
</feature>
<name>A0A3L9LA52_9MICC</name>
<dbReference type="RefSeq" id="WP_121845160.1">
    <property type="nucleotide sequence ID" value="NZ_PHOA01000007.1"/>
</dbReference>
<gene>
    <name evidence="2" type="ORF">EAE32_01670</name>
</gene>
<keyword evidence="1" id="KW-1133">Transmembrane helix</keyword>
<keyword evidence="1" id="KW-0812">Transmembrane</keyword>
<dbReference type="AlphaFoldDB" id="A0A3L9LA52"/>